<reference evidence="1" key="1">
    <citation type="submission" date="2020-07" db="EMBL/GenBank/DDBJ databases">
        <authorList>
            <person name="Nazaruddin N."/>
        </authorList>
    </citation>
    <scope>NUCLEOTIDE SEQUENCE</scope>
</reference>
<organism evidence="1 2">
    <name type="scientific">Heterotrigona itama</name>
    <dbReference type="NCBI Taxonomy" id="395501"/>
    <lineage>
        <taxon>Eukaryota</taxon>
        <taxon>Metazoa</taxon>
        <taxon>Ecdysozoa</taxon>
        <taxon>Arthropoda</taxon>
        <taxon>Hexapoda</taxon>
        <taxon>Insecta</taxon>
        <taxon>Pterygota</taxon>
        <taxon>Neoptera</taxon>
        <taxon>Endopterygota</taxon>
        <taxon>Hymenoptera</taxon>
        <taxon>Apocrita</taxon>
        <taxon>Aculeata</taxon>
        <taxon>Apoidea</taxon>
        <taxon>Anthophila</taxon>
        <taxon>Apidae</taxon>
        <taxon>Heterotrigona</taxon>
    </lineage>
</organism>
<gene>
    <name evidence="1" type="ORF">MHI_LOCUS398978</name>
</gene>
<evidence type="ECO:0000313" key="2">
    <source>
        <dbReference type="Proteomes" id="UP000752696"/>
    </source>
</evidence>
<accession>A0A6V7H5R0</accession>
<dbReference type="Proteomes" id="UP000752696">
    <property type="component" value="Unassembled WGS sequence"/>
</dbReference>
<proteinExistence type="predicted"/>
<keyword evidence="2" id="KW-1185">Reference proteome</keyword>
<dbReference type="AlphaFoldDB" id="A0A6V7H5R0"/>
<dbReference type="EMBL" id="CAJDYZ010006661">
    <property type="protein sequence ID" value="CAD1473567.1"/>
    <property type="molecule type" value="Genomic_DNA"/>
</dbReference>
<comment type="caution">
    <text evidence="1">The sequence shown here is derived from an EMBL/GenBank/DDBJ whole genome shotgun (WGS) entry which is preliminary data.</text>
</comment>
<sequence length="53" mass="5630">GTANNYNSIQYLRDKDASRAGGGFSLALPSRDVVIPSITARRRSDPCGFVATS</sequence>
<evidence type="ECO:0000313" key="1">
    <source>
        <dbReference type="EMBL" id="CAD1473567.1"/>
    </source>
</evidence>
<protein>
    <submittedName>
        <fullName evidence="1">Uncharacterized protein</fullName>
    </submittedName>
</protein>
<name>A0A6V7H5R0_9HYME</name>
<feature type="non-terminal residue" evidence="1">
    <location>
        <position position="1"/>
    </location>
</feature>